<dbReference type="AlphaFoldDB" id="A0A101LUX4"/>
<reference evidence="1" key="1">
    <citation type="journal article" date="2015" name="Genome Biol. Evol.">
        <title>Organellar Genomes of White Spruce (Picea glauca): Assembly and Annotation.</title>
        <authorList>
            <person name="Jackman S.D."/>
            <person name="Warren R.L."/>
            <person name="Gibb E.A."/>
            <person name="Vandervalk B.P."/>
            <person name="Mohamadi H."/>
            <person name="Chu J."/>
            <person name="Raymond A."/>
            <person name="Pleasance S."/>
            <person name="Coope R."/>
            <person name="Wildung M.R."/>
            <person name="Ritland C.E."/>
            <person name="Bousquet J."/>
            <person name="Jones S.J."/>
            <person name="Bohlmann J."/>
            <person name="Birol I."/>
        </authorList>
    </citation>
    <scope>NUCLEOTIDE SEQUENCE [LARGE SCALE GENOMIC DNA]</scope>
    <source>
        <tissue evidence="1">Flushing bud</tissue>
    </source>
</reference>
<accession>A0A101LUX4</accession>
<dbReference type="EMBL" id="LKAM01000017">
    <property type="protein sequence ID" value="KUM45613.1"/>
    <property type="molecule type" value="Genomic_DNA"/>
</dbReference>
<comment type="caution">
    <text evidence="1">The sequence shown here is derived from an EMBL/GenBank/DDBJ whole genome shotgun (WGS) entry which is preliminary data.</text>
</comment>
<name>A0A101LUX4_PICGL</name>
<protein>
    <submittedName>
        <fullName evidence="1">Uncharacterized protein</fullName>
    </submittedName>
</protein>
<sequence length="46" mass="5412">MEMDSMLMWKCKWISISIRISIWDVDCLLLYTCTPGLGQPGLDERY</sequence>
<evidence type="ECO:0000313" key="1">
    <source>
        <dbReference type="EMBL" id="KUM45613.1"/>
    </source>
</evidence>
<gene>
    <name evidence="1" type="ORF">ABT39_MTgene2449</name>
</gene>
<organism evidence="1">
    <name type="scientific">Picea glauca</name>
    <name type="common">White spruce</name>
    <name type="synonym">Pinus glauca</name>
    <dbReference type="NCBI Taxonomy" id="3330"/>
    <lineage>
        <taxon>Eukaryota</taxon>
        <taxon>Viridiplantae</taxon>
        <taxon>Streptophyta</taxon>
        <taxon>Embryophyta</taxon>
        <taxon>Tracheophyta</taxon>
        <taxon>Spermatophyta</taxon>
        <taxon>Pinopsida</taxon>
        <taxon>Pinidae</taxon>
        <taxon>Conifers I</taxon>
        <taxon>Pinales</taxon>
        <taxon>Pinaceae</taxon>
        <taxon>Picea</taxon>
    </lineage>
</organism>
<geneLocation type="mitochondrion" evidence="1"/>
<proteinExistence type="predicted"/>
<keyword evidence="1" id="KW-0496">Mitochondrion</keyword>